<keyword evidence="3 7" id="KW-0762">Sugar transport</keyword>
<dbReference type="InterPro" id="IPR016152">
    <property type="entry name" value="PTrfase/Anion_transptr"/>
</dbReference>
<sequence length="153" mass="16384">MSTFVQTNVFTDIDCQSTKAAALTAFAGKISTTNALDKSALVQGFLAREAESTTGFGNGVAIPHTKITGISEPIVSVISFQHPVDWTSLDDQPVEIAIGLVMPQTGADQDHLKVLSKLARKLMDTDFIAALQAARHDASQLYQVIQSNVDLSH</sequence>
<keyword evidence="8" id="KW-1185">Reference proteome</keyword>
<evidence type="ECO:0000256" key="4">
    <source>
        <dbReference type="ARBA" id="ARBA00022679"/>
    </source>
</evidence>
<evidence type="ECO:0000256" key="5">
    <source>
        <dbReference type="ARBA" id="ARBA00022683"/>
    </source>
</evidence>
<evidence type="ECO:0000313" key="7">
    <source>
        <dbReference type="EMBL" id="MFC6181526.1"/>
    </source>
</evidence>
<feature type="domain" description="PTS EIIA type-2" evidence="6">
    <location>
        <begin position="2"/>
        <end position="148"/>
    </location>
</feature>
<dbReference type="PROSITE" id="PS51094">
    <property type="entry name" value="PTS_EIIA_TYPE_2"/>
    <property type="match status" value="1"/>
</dbReference>
<dbReference type="Gene3D" id="3.40.930.10">
    <property type="entry name" value="Mannitol-specific EII, Chain A"/>
    <property type="match status" value="1"/>
</dbReference>
<dbReference type="InterPro" id="IPR004715">
    <property type="entry name" value="PTS_IIA_fruc"/>
</dbReference>
<reference evidence="8" key="1">
    <citation type="journal article" date="2019" name="Int. J. Syst. Evol. Microbiol.">
        <title>The Global Catalogue of Microorganisms (GCM) 10K type strain sequencing project: providing services to taxonomists for standard genome sequencing and annotation.</title>
        <authorList>
            <consortium name="The Broad Institute Genomics Platform"/>
            <consortium name="The Broad Institute Genome Sequencing Center for Infectious Disease"/>
            <person name="Wu L."/>
            <person name="Ma J."/>
        </authorList>
    </citation>
    <scope>NUCLEOTIDE SEQUENCE [LARGE SCALE GENOMIC DNA]</scope>
    <source>
        <strain evidence="8">CCM 8933</strain>
    </source>
</reference>
<dbReference type="PANTHER" id="PTHR47738">
    <property type="entry name" value="PTS SYSTEM FRUCTOSE-LIKE EIIA COMPONENT-RELATED"/>
    <property type="match status" value="1"/>
</dbReference>
<dbReference type="RefSeq" id="WP_137628710.1">
    <property type="nucleotide sequence ID" value="NZ_BJDJ01000011.1"/>
</dbReference>
<proteinExistence type="predicted"/>
<dbReference type="SUPFAM" id="SSF55804">
    <property type="entry name" value="Phoshotransferase/anion transport protein"/>
    <property type="match status" value="1"/>
</dbReference>
<dbReference type="InterPro" id="IPR002178">
    <property type="entry name" value="PTS_EIIA_type-2_dom"/>
</dbReference>
<keyword evidence="4" id="KW-0808">Transferase</keyword>
<evidence type="ECO:0000256" key="1">
    <source>
        <dbReference type="ARBA" id="ARBA00022448"/>
    </source>
</evidence>
<dbReference type="CDD" id="cd00211">
    <property type="entry name" value="PTS_IIA_fru"/>
    <property type="match status" value="1"/>
</dbReference>
<evidence type="ECO:0000259" key="6">
    <source>
        <dbReference type="PROSITE" id="PS51094"/>
    </source>
</evidence>
<dbReference type="EMBL" id="JBHSSC010000039">
    <property type="protein sequence ID" value="MFC6181526.1"/>
    <property type="molecule type" value="Genomic_DNA"/>
</dbReference>
<evidence type="ECO:0000256" key="3">
    <source>
        <dbReference type="ARBA" id="ARBA00022597"/>
    </source>
</evidence>
<evidence type="ECO:0000313" key="8">
    <source>
        <dbReference type="Proteomes" id="UP001596282"/>
    </source>
</evidence>
<keyword evidence="5" id="KW-0598">Phosphotransferase system</keyword>
<organism evidence="7 8">
    <name type="scientific">Lactiplantibacillus daowaiensis</name>
    <dbReference type="NCBI Taxonomy" id="2559918"/>
    <lineage>
        <taxon>Bacteria</taxon>
        <taxon>Bacillati</taxon>
        <taxon>Bacillota</taxon>
        <taxon>Bacilli</taxon>
        <taxon>Lactobacillales</taxon>
        <taxon>Lactobacillaceae</taxon>
        <taxon>Lactiplantibacillus</taxon>
    </lineage>
</organism>
<gene>
    <name evidence="7" type="ORF">ACFP5Y_09860</name>
</gene>
<dbReference type="NCBIfam" id="TIGR00848">
    <property type="entry name" value="fruA"/>
    <property type="match status" value="1"/>
</dbReference>
<accession>A0ABW1S1A7</accession>
<dbReference type="Pfam" id="PF00359">
    <property type="entry name" value="PTS_EIIA_2"/>
    <property type="match status" value="1"/>
</dbReference>
<protein>
    <submittedName>
        <fullName evidence="7">PTS sugar transporter subunit IIA</fullName>
    </submittedName>
</protein>
<dbReference type="Proteomes" id="UP001596282">
    <property type="component" value="Unassembled WGS sequence"/>
</dbReference>
<evidence type="ECO:0000256" key="2">
    <source>
        <dbReference type="ARBA" id="ARBA00022553"/>
    </source>
</evidence>
<comment type="caution">
    <text evidence="7">The sequence shown here is derived from an EMBL/GenBank/DDBJ whole genome shotgun (WGS) entry which is preliminary data.</text>
</comment>
<dbReference type="InterPro" id="IPR051541">
    <property type="entry name" value="PTS_SugarTrans_NitroReg"/>
</dbReference>
<keyword evidence="1" id="KW-0813">Transport</keyword>
<keyword evidence="2" id="KW-0597">Phosphoprotein</keyword>
<name>A0ABW1S1A7_9LACO</name>